<reference evidence="7 8" key="1">
    <citation type="submission" date="2016-11" db="EMBL/GenBank/DDBJ databases">
        <title>The macronuclear genome of Stentor coeruleus: a giant cell with tiny introns.</title>
        <authorList>
            <person name="Slabodnick M."/>
            <person name="Ruby J.G."/>
            <person name="Reiff S.B."/>
            <person name="Swart E.C."/>
            <person name="Gosai S."/>
            <person name="Prabakaran S."/>
            <person name="Witkowska E."/>
            <person name="Larue G.E."/>
            <person name="Fisher S."/>
            <person name="Freeman R.M."/>
            <person name="Gunawardena J."/>
            <person name="Chu W."/>
            <person name="Stover N.A."/>
            <person name="Gregory B.D."/>
            <person name="Nowacki M."/>
            <person name="Derisi J."/>
            <person name="Roy S.W."/>
            <person name="Marshall W.F."/>
            <person name="Sood P."/>
        </authorList>
    </citation>
    <scope>NUCLEOTIDE SEQUENCE [LARGE SCALE GENOMIC DNA]</scope>
    <source>
        <strain evidence="7">WM001</strain>
    </source>
</reference>
<evidence type="ECO:0000259" key="5">
    <source>
        <dbReference type="PROSITE" id="PS50016"/>
    </source>
</evidence>
<dbReference type="GO" id="GO:0003682">
    <property type="term" value="F:chromatin binding"/>
    <property type="evidence" value="ECO:0007669"/>
    <property type="project" value="InterPro"/>
</dbReference>
<dbReference type="PROSITE" id="PS01359">
    <property type="entry name" value="ZF_PHD_1"/>
    <property type="match status" value="1"/>
</dbReference>
<accession>A0A1R2C1I0</accession>
<dbReference type="SMART" id="SM00439">
    <property type="entry name" value="BAH"/>
    <property type="match status" value="1"/>
</dbReference>
<keyword evidence="8" id="KW-1185">Reference proteome</keyword>
<evidence type="ECO:0000256" key="1">
    <source>
        <dbReference type="ARBA" id="ARBA00022723"/>
    </source>
</evidence>
<keyword evidence="1" id="KW-0479">Metal-binding</keyword>
<dbReference type="InterPro" id="IPR013083">
    <property type="entry name" value="Znf_RING/FYVE/PHD"/>
</dbReference>
<dbReference type="Gene3D" id="2.30.30.490">
    <property type="match status" value="1"/>
</dbReference>
<name>A0A1R2C1I0_9CILI</name>
<gene>
    <name evidence="7" type="ORF">SteCoe_16369</name>
</gene>
<dbReference type="GO" id="GO:0008270">
    <property type="term" value="F:zinc ion binding"/>
    <property type="evidence" value="ECO:0007669"/>
    <property type="project" value="UniProtKB-KW"/>
</dbReference>
<dbReference type="InterPro" id="IPR019786">
    <property type="entry name" value="Zinc_finger_PHD-type_CS"/>
</dbReference>
<dbReference type="InterPro" id="IPR001025">
    <property type="entry name" value="BAH_dom"/>
</dbReference>
<evidence type="ECO:0000259" key="6">
    <source>
        <dbReference type="PROSITE" id="PS51038"/>
    </source>
</evidence>
<keyword evidence="3" id="KW-0862">Zinc</keyword>
<protein>
    <recommendedName>
        <fullName evidence="9">BAH domain-containing protein</fullName>
    </recommendedName>
</protein>
<dbReference type="Proteomes" id="UP000187209">
    <property type="component" value="Unassembled WGS sequence"/>
</dbReference>
<proteinExistence type="predicted"/>
<dbReference type="PROSITE" id="PS50016">
    <property type="entry name" value="ZF_PHD_2"/>
    <property type="match status" value="1"/>
</dbReference>
<feature type="domain" description="BAH" evidence="6">
    <location>
        <begin position="25"/>
        <end position="139"/>
    </location>
</feature>
<keyword evidence="2 4" id="KW-0863">Zinc-finger</keyword>
<dbReference type="PANTHER" id="PTHR46364">
    <property type="entry name" value="OS08G0421900 PROTEIN"/>
    <property type="match status" value="1"/>
</dbReference>
<evidence type="ECO:0000256" key="2">
    <source>
        <dbReference type="ARBA" id="ARBA00022771"/>
    </source>
</evidence>
<dbReference type="SMART" id="SM00249">
    <property type="entry name" value="PHD"/>
    <property type="match status" value="1"/>
</dbReference>
<dbReference type="Pfam" id="PF01426">
    <property type="entry name" value="BAH"/>
    <property type="match status" value="1"/>
</dbReference>
<evidence type="ECO:0008006" key="9">
    <source>
        <dbReference type="Google" id="ProtNLM"/>
    </source>
</evidence>
<dbReference type="InterPro" id="IPR011011">
    <property type="entry name" value="Znf_FYVE_PHD"/>
</dbReference>
<dbReference type="OrthoDB" id="436852at2759"/>
<comment type="caution">
    <text evidence="7">The sequence shown here is derived from an EMBL/GenBank/DDBJ whole genome shotgun (WGS) entry which is preliminary data.</text>
</comment>
<evidence type="ECO:0000256" key="4">
    <source>
        <dbReference type="PROSITE-ProRule" id="PRU00146"/>
    </source>
</evidence>
<dbReference type="AlphaFoldDB" id="A0A1R2C1I0"/>
<organism evidence="7 8">
    <name type="scientific">Stentor coeruleus</name>
    <dbReference type="NCBI Taxonomy" id="5963"/>
    <lineage>
        <taxon>Eukaryota</taxon>
        <taxon>Sar</taxon>
        <taxon>Alveolata</taxon>
        <taxon>Ciliophora</taxon>
        <taxon>Postciliodesmatophora</taxon>
        <taxon>Heterotrichea</taxon>
        <taxon>Heterotrichida</taxon>
        <taxon>Stentoridae</taxon>
        <taxon>Stentor</taxon>
    </lineage>
</organism>
<feature type="domain" description="PHD-type" evidence="5">
    <location>
        <begin position="143"/>
        <end position="191"/>
    </location>
</feature>
<dbReference type="Pfam" id="PF00628">
    <property type="entry name" value="PHD"/>
    <property type="match status" value="1"/>
</dbReference>
<evidence type="ECO:0000313" key="8">
    <source>
        <dbReference type="Proteomes" id="UP000187209"/>
    </source>
</evidence>
<dbReference type="SUPFAM" id="SSF57903">
    <property type="entry name" value="FYVE/PHD zinc finger"/>
    <property type="match status" value="1"/>
</dbReference>
<dbReference type="EMBL" id="MPUH01000325">
    <property type="protein sequence ID" value="OMJ82836.1"/>
    <property type="molecule type" value="Genomic_DNA"/>
</dbReference>
<evidence type="ECO:0000256" key="3">
    <source>
        <dbReference type="ARBA" id="ARBA00022833"/>
    </source>
</evidence>
<dbReference type="Gene3D" id="3.30.40.10">
    <property type="entry name" value="Zinc/RING finger domain, C3HC4 (zinc finger)"/>
    <property type="match status" value="1"/>
</dbReference>
<sequence>MPKAKRTRNSVRKIIQFERLIYDKTEYLIGDSVAIKQKGVIKGYGKITKIWRNRKINDGFIKIRWYYTPDQIFKDVPDFISNRELFESNHSQHLSVQTISGKIEVLSIEKYCQQHKTDKNIHFVRSFYIKESGLLIPSIEEWDKVCLCKKAFNPDKLMVRCDICLKKFHTECTGYNISSGSNWFCKQCINNSLN</sequence>
<dbReference type="PROSITE" id="PS51038">
    <property type="entry name" value="BAH"/>
    <property type="match status" value="1"/>
</dbReference>
<evidence type="ECO:0000313" key="7">
    <source>
        <dbReference type="EMBL" id="OMJ82836.1"/>
    </source>
</evidence>
<dbReference type="InterPro" id="IPR019787">
    <property type="entry name" value="Znf_PHD-finger"/>
</dbReference>
<dbReference type="CDD" id="cd04370">
    <property type="entry name" value="BAH"/>
    <property type="match status" value="1"/>
</dbReference>
<dbReference type="InterPro" id="IPR043151">
    <property type="entry name" value="BAH_sf"/>
</dbReference>
<dbReference type="InterPro" id="IPR001965">
    <property type="entry name" value="Znf_PHD"/>
</dbReference>